<keyword evidence="1 6" id="KW-0645">Protease</keyword>
<evidence type="ECO:0000256" key="6">
    <source>
        <dbReference type="RuleBase" id="RU363034"/>
    </source>
</evidence>
<feature type="chain" id="PRO_5035773895" description="Peptidase S1 domain-containing protein" evidence="7">
    <location>
        <begin position="25"/>
        <end position="814"/>
    </location>
</feature>
<dbReference type="PANTHER" id="PTHR24252:SF18">
    <property type="entry name" value="OVOCHYMASE 1"/>
    <property type="match status" value="1"/>
</dbReference>
<dbReference type="InterPro" id="IPR033116">
    <property type="entry name" value="TRYPSIN_SER"/>
</dbReference>
<feature type="signal peptide" evidence="7">
    <location>
        <begin position="1"/>
        <end position="24"/>
    </location>
</feature>
<protein>
    <recommendedName>
        <fullName evidence="8">Peptidase S1 domain-containing protein</fullName>
    </recommendedName>
</protein>
<dbReference type="CDD" id="cd00190">
    <property type="entry name" value="Tryp_SPc"/>
    <property type="match status" value="2"/>
</dbReference>
<evidence type="ECO:0000256" key="3">
    <source>
        <dbReference type="ARBA" id="ARBA00022801"/>
    </source>
</evidence>
<dbReference type="InterPro" id="IPR018114">
    <property type="entry name" value="TRYPSIN_HIS"/>
</dbReference>
<dbReference type="PANTHER" id="PTHR24252">
    <property type="entry name" value="ACROSIN-RELATED"/>
    <property type="match status" value="1"/>
</dbReference>
<dbReference type="FunFam" id="2.40.10.10:FF:000120">
    <property type="entry name" value="Putative serine protease"/>
    <property type="match status" value="2"/>
</dbReference>
<dbReference type="GO" id="GO:0004252">
    <property type="term" value="F:serine-type endopeptidase activity"/>
    <property type="evidence" value="ECO:0007669"/>
    <property type="project" value="InterPro"/>
</dbReference>
<comment type="caution">
    <text evidence="9">The sequence shown here is derived from an EMBL/GenBank/DDBJ whole genome shotgun (WGS) entry which is preliminary data.</text>
</comment>
<keyword evidence="4 6" id="KW-0720">Serine protease</keyword>
<keyword evidence="5" id="KW-1015">Disulfide bond</keyword>
<dbReference type="AlphaFoldDB" id="A0A8S4NCG6"/>
<evidence type="ECO:0000256" key="4">
    <source>
        <dbReference type="ARBA" id="ARBA00022825"/>
    </source>
</evidence>
<accession>A0A8S4NCG6</accession>
<gene>
    <name evidence="9" type="ORF">OFUS_LOCUS5197</name>
</gene>
<dbReference type="InterPro" id="IPR009003">
    <property type="entry name" value="Peptidase_S1_PA"/>
</dbReference>
<dbReference type="Gene3D" id="2.40.10.10">
    <property type="entry name" value="Trypsin-like serine proteases"/>
    <property type="match status" value="2"/>
</dbReference>
<feature type="domain" description="Peptidase S1" evidence="8">
    <location>
        <begin position="276"/>
        <end position="811"/>
    </location>
</feature>
<dbReference type="Proteomes" id="UP000749559">
    <property type="component" value="Unassembled WGS sequence"/>
</dbReference>
<dbReference type="Pfam" id="PF00089">
    <property type="entry name" value="Trypsin"/>
    <property type="match status" value="2"/>
</dbReference>
<dbReference type="PROSITE" id="PS00134">
    <property type="entry name" value="TRYPSIN_HIS"/>
    <property type="match status" value="1"/>
</dbReference>
<evidence type="ECO:0000256" key="5">
    <source>
        <dbReference type="ARBA" id="ARBA00023157"/>
    </source>
</evidence>
<evidence type="ECO:0000259" key="8">
    <source>
        <dbReference type="PROSITE" id="PS50240"/>
    </source>
</evidence>
<dbReference type="PROSITE" id="PS00135">
    <property type="entry name" value="TRYPSIN_SER"/>
    <property type="match status" value="1"/>
</dbReference>
<dbReference type="SMART" id="SM00020">
    <property type="entry name" value="Tryp_SPc"/>
    <property type="match status" value="2"/>
</dbReference>
<evidence type="ECO:0000313" key="10">
    <source>
        <dbReference type="Proteomes" id="UP000749559"/>
    </source>
</evidence>
<dbReference type="OrthoDB" id="10012881at2759"/>
<dbReference type="InterPro" id="IPR001314">
    <property type="entry name" value="Peptidase_S1A"/>
</dbReference>
<evidence type="ECO:0000313" key="9">
    <source>
        <dbReference type="EMBL" id="CAH1778260.1"/>
    </source>
</evidence>
<keyword evidence="3 6" id="KW-0378">Hydrolase</keyword>
<reference evidence="9" key="1">
    <citation type="submission" date="2022-03" db="EMBL/GenBank/DDBJ databases">
        <authorList>
            <person name="Martin C."/>
        </authorList>
    </citation>
    <scope>NUCLEOTIDE SEQUENCE</scope>
</reference>
<name>A0A8S4NCG6_OWEFU</name>
<evidence type="ECO:0000256" key="7">
    <source>
        <dbReference type="SAM" id="SignalP"/>
    </source>
</evidence>
<dbReference type="PROSITE" id="PS50240">
    <property type="entry name" value="TRYPSIN_DOM"/>
    <property type="match status" value="1"/>
</dbReference>
<dbReference type="PRINTS" id="PR00722">
    <property type="entry name" value="CHYMOTRYPSIN"/>
</dbReference>
<dbReference type="GO" id="GO:0006508">
    <property type="term" value="P:proteolysis"/>
    <property type="evidence" value="ECO:0007669"/>
    <property type="project" value="UniProtKB-KW"/>
</dbReference>
<dbReference type="EMBL" id="CAIIXF020000002">
    <property type="protein sequence ID" value="CAH1778260.1"/>
    <property type="molecule type" value="Genomic_DNA"/>
</dbReference>
<evidence type="ECO:0000256" key="2">
    <source>
        <dbReference type="ARBA" id="ARBA00022729"/>
    </source>
</evidence>
<dbReference type="InterPro" id="IPR043504">
    <property type="entry name" value="Peptidase_S1_PA_chymotrypsin"/>
</dbReference>
<dbReference type="InterPro" id="IPR001254">
    <property type="entry name" value="Trypsin_dom"/>
</dbReference>
<evidence type="ECO:0000256" key="1">
    <source>
        <dbReference type="ARBA" id="ARBA00022670"/>
    </source>
</evidence>
<proteinExistence type="predicted"/>
<sequence length="814" mass="91541">MAFAYDIELMIVILLSGMSLPTDADSVVLSASTCSSTSEFKNHIRSQYKQIHVIRGRIIKNYPSEISQEESEASENGKPSTDGTVKYKQRVNIIKILEELENTTRAILDNMSESFVTTKLEAFEELVKDAIKFFNKLDKIRSKHLKSINKRLKVVQRKPGVSESSELNPADILRDLINGQNEGRLNIFEGKILTETKLRVNLYMDGLQSKKSKKQRNAWRKILKDMRALEKLKIGIQQKTKDIGEFRLVDEMYLFYECEKNCSIQAVKPRAIVAKIHRGEEATPHSWPWMVRFDKYGNHWCGGTLLKPNIVVSAAHCFVRPIDTRIYDVYLGSHARSKPTSSEQKFSIEEIYIHPIYDEEHRDRRARGFNHDIAIVKLNGSVQYNKHIQPCCLADQSPVENGNCIATGWGKTEKHVRSDVLMQAYLPMLNIERCQKMLPEHINTAYMTCAGSYSLGKDTCQGDSGGPLVCTFDDVPIYKLSGITSFGQINCGESFGAYTNVSYYLDWIENTLEQLESGGNVNTVATSTPTTPLDSKTKQTTLTSTIPTGSVACGTQVFKPQFASKSRLGRREVTRRKRIVGGIEAVPHSWPWVVHFDDFSGAGSLYKPDIVITSATVAKRILSHNIDTVSVVVGAHNISLNESTKVKIKSIVLHQDYSSKYDNDIAIVKLERRVSYTNEIRPVCLPDATPKSKTVCVVTGWGVTQEPDEPSRETLRQVKLPILKTSDCNKRHRYNGAITKNMFCAGYFMGDHDTCTGDGGGPLVCKNRQTGQYHMVGLVSWGSGLRCGLMDNPTVYTNVFMYNAWIEKTIEEMV</sequence>
<organism evidence="9 10">
    <name type="scientific">Owenia fusiformis</name>
    <name type="common">Polychaete worm</name>
    <dbReference type="NCBI Taxonomy" id="6347"/>
    <lineage>
        <taxon>Eukaryota</taxon>
        <taxon>Metazoa</taxon>
        <taxon>Spiralia</taxon>
        <taxon>Lophotrochozoa</taxon>
        <taxon>Annelida</taxon>
        <taxon>Polychaeta</taxon>
        <taxon>Sedentaria</taxon>
        <taxon>Canalipalpata</taxon>
        <taxon>Sabellida</taxon>
        <taxon>Oweniida</taxon>
        <taxon>Oweniidae</taxon>
        <taxon>Owenia</taxon>
    </lineage>
</organism>
<keyword evidence="10" id="KW-1185">Reference proteome</keyword>
<dbReference type="SUPFAM" id="SSF50494">
    <property type="entry name" value="Trypsin-like serine proteases"/>
    <property type="match status" value="2"/>
</dbReference>
<keyword evidence="2 7" id="KW-0732">Signal</keyword>